<organism evidence="10 11">
    <name type="scientific">Oceanobacillus polygoni</name>
    <dbReference type="NCBI Taxonomy" id="1235259"/>
    <lineage>
        <taxon>Bacteria</taxon>
        <taxon>Bacillati</taxon>
        <taxon>Bacillota</taxon>
        <taxon>Bacilli</taxon>
        <taxon>Bacillales</taxon>
        <taxon>Bacillaceae</taxon>
        <taxon>Oceanobacillus</taxon>
    </lineage>
</organism>
<evidence type="ECO:0000256" key="4">
    <source>
        <dbReference type="ARBA" id="ARBA00022692"/>
    </source>
</evidence>
<dbReference type="PANTHER" id="PTHR37820:SF1">
    <property type="entry name" value="CELL DIVISION PROTEIN FTSQ"/>
    <property type="match status" value="1"/>
</dbReference>
<evidence type="ECO:0000256" key="1">
    <source>
        <dbReference type="ARBA" id="ARBA00004370"/>
    </source>
</evidence>
<dbReference type="PROSITE" id="PS51779">
    <property type="entry name" value="POTRA"/>
    <property type="match status" value="1"/>
</dbReference>
<accession>A0A9X0YRI1</accession>
<dbReference type="InterPro" id="IPR005548">
    <property type="entry name" value="Cell_div_FtsQ/DivIB_C"/>
</dbReference>
<keyword evidence="5 8" id="KW-1133">Transmembrane helix</keyword>
<proteinExistence type="inferred from homology"/>
<dbReference type="Proteomes" id="UP001138793">
    <property type="component" value="Unassembled WGS sequence"/>
</dbReference>
<dbReference type="InterPro" id="IPR026580">
    <property type="entry name" value="DivIB"/>
</dbReference>
<dbReference type="GO" id="GO:0032153">
    <property type="term" value="C:cell division site"/>
    <property type="evidence" value="ECO:0007669"/>
    <property type="project" value="UniProtKB-UniRule"/>
</dbReference>
<dbReference type="HAMAP" id="MF_00912">
    <property type="entry name" value="DivIB"/>
    <property type="match status" value="1"/>
</dbReference>
<dbReference type="RefSeq" id="WP_149476211.1">
    <property type="nucleotide sequence ID" value="NZ_JAGGMB010000005.1"/>
</dbReference>
<protein>
    <recommendedName>
        <fullName evidence="8">Cell division protein DivIB</fullName>
    </recommendedName>
</protein>
<reference evidence="10" key="1">
    <citation type="submission" date="2021-03" db="EMBL/GenBank/DDBJ databases">
        <title>Genomic Encyclopedia of Type Strains, Phase IV (KMG-IV): sequencing the most valuable type-strain genomes for metagenomic binning, comparative biology and taxonomic classification.</title>
        <authorList>
            <person name="Goeker M."/>
        </authorList>
    </citation>
    <scope>NUCLEOTIDE SEQUENCE</scope>
    <source>
        <strain evidence="10">DSM 107338</strain>
    </source>
</reference>
<evidence type="ECO:0000256" key="8">
    <source>
        <dbReference type="HAMAP-Rule" id="MF_00912"/>
    </source>
</evidence>
<feature type="transmembrane region" description="Helical" evidence="8">
    <location>
        <begin position="28"/>
        <end position="45"/>
    </location>
</feature>
<dbReference type="EMBL" id="JAGGMB010000005">
    <property type="protein sequence ID" value="MBP2077550.1"/>
    <property type="molecule type" value="Genomic_DNA"/>
</dbReference>
<keyword evidence="6 8" id="KW-0472">Membrane</keyword>
<evidence type="ECO:0000313" key="10">
    <source>
        <dbReference type="EMBL" id="MBP2077550.1"/>
    </source>
</evidence>
<evidence type="ECO:0000256" key="2">
    <source>
        <dbReference type="ARBA" id="ARBA00022475"/>
    </source>
</evidence>
<feature type="domain" description="POTRA" evidence="9">
    <location>
        <begin position="50"/>
        <end position="118"/>
    </location>
</feature>
<dbReference type="PANTHER" id="PTHR37820">
    <property type="entry name" value="CELL DIVISION PROTEIN DIVIB"/>
    <property type="match status" value="1"/>
</dbReference>
<evidence type="ECO:0000256" key="3">
    <source>
        <dbReference type="ARBA" id="ARBA00022618"/>
    </source>
</evidence>
<keyword evidence="3 8" id="KW-0132">Cell division</keyword>
<comment type="subcellular location">
    <subcellularLocation>
        <location evidence="8">Cell membrane</location>
        <topology evidence="8">Single-pass type II membrane protein</topology>
    </subcellularLocation>
    <subcellularLocation>
        <location evidence="1">Membrane</location>
    </subcellularLocation>
    <text evidence="8">Localizes to the division septum.</text>
</comment>
<dbReference type="GO" id="GO:0005886">
    <property type="term" value="C:plasma membrane"/>
    <property type="evidence" value="ECO:0007669"/>
    <property type="project" value="UniProtKB-SubCell"/>
</dbReference>
<dbReference type="InterPro" id="IPR013685">
    <property type="entry name" value="POTRA_FtsQ_type"/>
</dbReference>
<gene>
    <name evidence="8" type="primary">divIB</name>
    <name evidence="10" type="ORF">J2Z64_001805</name>
</gene>
<dbReference type="OrthoDB" id="1819027at2"/>
<comment type="caution">
    <text evidence="10">The sequence shown here is derived from an EMBL/GenBank/DDBJ whole genome shotgun (WGS) entry which is preliminary data.</text>
</comment>
<dbReference type="Pfam" id="PF03799">
    <property type="entry name" value="FtsQ_DivIB_C"/>
    <property type="match status" value="1"/>
</dbReference>
<sequence length="270" mass="31009">MSKKNIVSIEDRIPKLKQARKKKANRRLIFYLSIFFFLISIIVYLQSPLSHIKTIDVNGNTYVSDEEIIESSNLTTDTNIWTINRSEIVQLINKNPILESATVSRKLPWTIEIQVTEQQIVGYIRNETAYNPVLGNGEILNVTNDTLNGDAPLIYGFDDDTYLHRMAEELKELPSSIMKIISEVHWVPSEENKNNVLLYMNDGYIVKGTIRDFAEKMEVYPSIVAQLDPEEKGIIHIGIGIYFESFNQEDEEDMTEIEGIPDDEESMEVE</sequence>
<name>A0A9X0YRI1_9BACI</name>
<dbReference type="InterPro" id="IPR034746">
    <property type="entry name" value="POTRA"/>
</dbReference>
<evidence type="ECO:0000256" key="7">
    <source>
        <dbReference type="ARBA" id="ARBA00023306"/>
    </source>
</evidence>
<dbReference type="Gene3D" id="3.10.20.310">
    <property type="entry name" value="membrane protein fhac"/>
    <property type="match status" value="1"/>
</dbReference>
<evidence type="ECO:0000259" key="9">
    <source>
        <dbReference type="PROSITE" id="PS51779"/>
    </source>
</evidence>
<keyword evidence="2 8" id="KW-1003">Cell membrane</keyword>
<keyword evidence="4 8" id="KW-0812">Transmembrane</keyword>
<comment type="function">
    <text evidence="8">Cell division protein that may be involved in stabilizing or promoting the assembly of the division complex.</text>
</comment>
<evidence type="ECO:0000256" key="5">
    <source>
        <dbReference type="ARBA" id="ARBA00022989"/>
    </source>
</evidence>
<dbReference type="Pfam" id="PF08478">
    <property type="entry name" value="POTRA_1"/>
    <property type="match status" value="1"/>
</dbReference>
<dbReference type="GO" id="GO:0043093">
    <property type="term" value="P:FtsZ-dependent cytokinesis"/>
    <property type="evidence" value="ECO:0007669"/>
    <property type="project" value="UniProtKB-UniRule"/>
</dbReference>
<evidence type="ECO:0000313" key="11">
    <source>
        <dbReference type="Proteomes" id="UP001138793"/>
    </source>
</evidence>
<dbReference type="AlphaFoldDB" id="A0A9X0YRI1"/>
<keyword evidence="7 8" id="KW-0131">Cell cycle</keyword>
<evidence type="ECO:0000256" key="6">
    <source>
        <dbReference type="ARBA" id="ARBA00023136"/>
    </source>
</evidence>
<comment type="similarity">
    <text evidence="8">Belongs to the FtsQ/DivIB family. DivIB subfamily.</text>
</comment>
<dbReference type="InterPro" id="IPR050487">
    <property type="entry name" value="FtsQ_DivIB"/>
</dbReference>
<keyword evidence="11" id="KW-1185">Reference proteome</keyword>
<dbReference type="Gene3D" id="3.40.50.10960">
    <property type="match status" value="1"/>
</dbReference>